<evidence type="ECO:0000313" key="2">
    <source>
        <dbReference type="Proteomes" id="UP000683925"/>
    </source>
</evidence>
<reference evidence="1" key="1">
    <citation type="submission" date="2021-01" db="EMBL/GenBank/DDBJ databases">
        <authorList>
            <consortium name="Genoscope - CEA"/>
            <person name="William W."/>
        </authorList>
    </citation>
    <scope>NUCLEOTIDE SEQUENCE</scope>
</reference>
<organism evidence="1 2">
    <name type="scientific">Paramecium octaurelia</name>
    <dbReference type="NCBI Taxonomy" id="43137"/>
    <lineage>
        <taxon>Eukaryota</taxon>
        <taxon>Sar</taxon>
        <taxon>Alveolata</taxon>
        <taxon>Ciliophora</taxon>
        <taxon>Intramacronucleata</taxon>
        <taxon>Oligohymenophorea</taxon>
        <taxon>Peniculida</taxon>
        <taxon>Parameciidae</taxon>
        <taxon>Paramecium</taxon>
    </lineage>
</organism>
<comment type="caution">
    <text evidence="1">The sequence shown here is derived from an EMBL/GenBank/DDBJ whole genome shotgun (WGS) entry which is preliminary data.</text>
</comment>
<dbReference type="AlphaFoldDB" id="A0A8S1UDP2"/>
<proteinExistence type="predicted"/>
<protein>
    <submittedName>
        <fullName evidence="1">Uncharacterized protein</fullName>
    </submittedName>
</protein>
<gene>
    <name evidence="1" type="ORF">POCTA_138.1.T0420211</name>
</gene>
<dbReference type="Proteomes" id="UP000683925">
    <property type="component" value="Unassembled WGS sequence"/>
</dbReference>
<accession>A0A8S1UDP2</accession>
<keyword evidence="2" id="KW-1185">Reference proteome</keyword>
<evidence type="ECO:0000313" key="1">
    <source>
        <dbReference type="EMBL" id="CAD8162950.1"/>
    </source>
</evidence>
<name>A0A8S1UDP2_PAROT</name>
<sequence length="61" mass="7332">MFDAQTIDINGQLSIFLRSRNLQIRFSIIYRKFYKYPASRRFTNNANYALSILKIFSYQIT</sequence>
<dbReference type="EMBL" id="CAJJDP010000042">
    <property type="protein sequence ID" value="CAD8162950.1"/>
    <property type="molecule type" value="Genomic_DNA"/>
</dbReference>